<dbReference type="GO" id="GO:0005886">
    <property type="term" value="C:plasma membrane"/>
    <property type="evidence" value="ECO:0007669"/>
    <property type="project" value="TreeGrafter"/>
</dbReference>
<feature type="transmembrane region" description="Helical" evidence="3">
    <location>
        <begin position="135"/>
        <end position="157"/>
    </location>
</feature>
<evidence type="ECO:0000256" key="3">
    <source>
        <dbReference type="SAM" id="Phobius"/>
    </source>
</evidence>
<dbReference type="GO" id="GO:0000166">
    <property type="term" value="F:nucleotide binding"/>
    <property type="evidence" value="ECO:0007669"/>
    <property type="project" value="UniProtKB-KW"/>
</dbReference>
<evidence type="ECO:0000313" key="4">
    <source>
        <dbReference type="EMBL" id="CAG6521538.1"/>
    </source>
</evidence>
<feature type="transmembrane region" description="Helical" evidence="3">
    <location>
        <begin position="41"/>
        <end position="60"/>
    </location>
</feature>
<proteinExistence type="predicted"/>
<dbReference type="EMBL" id="HBUE01288985">
    <property type="protein sequence ID" value="CAG6573136.1"/>
    <property type="molecule type" value="Transcribed_RNA"/>
</dbReference>
<evidence type="ECO:0000256" key="1">
    <source>
        <dbReference type="ARBA" id="ARBA00022741"/>
    </source>
</evidence>
<keyword evidence="1" id="KW-0547">Nucleotide-binding</keyword>
<dbReference type="GO" id="GO:0007189">
    <property type="term" value="P:adenylate cyclase-activating G protein-coupled receptor signaling pathway"/>
    <property type="evidence" value="ECO:0007669"/>
    <property type="project" value="TreeGrafter"/>
</dbReference>
<sequence>MLNVTQSTIIARKYCMNSWSVTQCLTLAIGMVFLFLRMHFILKAFCGVMILLFYAWVIFYELHYIYDNSASMNPGMNPKVAHLMLIIFTVIIFHWIDRQSEYIARVDYNWKRQLLKQKEEAEITKQTNKILVENILPTHVGMYFELIHAFMLIVIFFS</sequence>
<keyword evidence="3" id="KW-1133">Transmembrane helix</keyword>
<name>A0A8D8E1N4_CULPI</name>
<reference evidence="4" key="1">
    <citation type="submission" date="2021-05" db="EMBL/GenBank/DDBJ databases">
        <authorList>
            <person name="Alioto T."/>
            <person name="Alioto T."/>
            <person name="Gomez Garrido J."/>
        </authorList>
    </citation>
    <scope>NUCLEOTIDE SEQUENCE</scope>
</reference>
<feature type="transmembrane region" description="Helical" evidence="3">
    <location>
        <begin position="80"/>
        <end position="96"/>
    </location>
</feature>
<keyword evidence="3" id="KW-0472">Membrane</keyword>
<feature type="transmembrane region" description="Helical" evidence="3">
    <location>
        <begin position="20"/>
        <end position="36"/>
    </location>
</feature>
<dbReference type="EMBL" id="HBUE01183318">
    <property type="protein sequence ID" value="CAG6521538.1"/>
    <property type="molecule type" value="Transcribed_RNA"/>
</dbReference>
<dbReference type="GO" id="GO:0004016">
    <property type="term" value="F:adenylate cyclase activity"/>
    <property type="evidence" value="ECO:0007669"/>
    <property type="project" value="TreeGrafter"/>
</dbReference>
<keyword evidence="2" id="KW-0456">Lyase</keyword>
<dbReference type="PANTHER" id="PTHR45627:SF23">
    <property type="entry name" value="AT30656P-RELATED"/>
    <property type="match status" value="1"/>
</dbReference>
<dbReference type="AlphaFoldDB" id="A0A8D8E1N4"/>
<dbReference type="PANTHER" id="PTHR45627">
    <property type="entry name" value="ADENYLATE CYCLASE TYPE 1"/>
    <property type="match status" value="1"/>
</dbReference>
<keyword evidence="3" id="KW-0812">Transmembrane</keyword>
<accession>A0A8D8E1N4</accession>
<organism evidence="4">
    <name type="scientific">Culex pipiens</name>
    <name type="common">House mosquito</name>
    <dbReference type="NCBI Taxonomy" id="7175"/>
    <lineage>
        <taxon>Eukaryota</taxon>
        <taxon>Metazoa</taxon>
        <taxon>Ecdysozoa</taxon>
        <taxon>Arthropoda</taxon>
        <taxon>Hexapoda</taxon>
        <taxon>Insecta</taxon>
        <taxon>Pterygota</taxon>
        <taxon>Neoptera</taxon>
        <taxon>Endopterygota</taxon>
        <taxon>Diptera</taxon>
        <taxon>Nematocera</taxon>
        <taxon>Culicoidea</taxon>
        <taxon>Culicidae</taxon>
        <taxon>Culicinae</taxon>
        <taxon>Culicini</taxon>
        <taxon>Culex</taxon>
        <taxon>Culex</taxon>
    </lineage>
</organism>
<evidence type="ECO:0000256" key="2">
    <source>
        <dbReference type="ARBA" id="ARBA00023239"/>
    </source>
</evidence>
<protein>
    <submittedName>
        <fullName evidence="4">Adenylate cyclase type 2</fullName>
    </submittedName>
</protein>